<dbReference type="GO" id="GO:0003723">
    <property type="term" value="F:RNA binding"/>
    <property type="evidence" value="ECO:0007669"/>
    <property type="project" value="UniProtKB-KW"/>
</dbReference>
<dbReference type="Pfam" id="PF05183">
    <property type="entry name" value="RdRP"/>
    <property type="match status" value="1"/>
</dbReference>
<keyword evidence="1" id="KW-0694">RNA-binding</keyword>
<protein>
    <recommendedName>
        <fullName evidence="1">RNA-dependent RNA polymerase</fullName>
        <ecNumber evidence="1">2.7.7.48</ecNumber>
    </recommendedName>
</protein>
<keyword evidence="1" id="KW-0548">Nucleotidyltransferase</keyword>
<organism evidence="4 5">
    <name type="scientific">Lophiotrema nucula</name>
    <dbReference type="NCBI Taxonomy" id="690887"/>
    <lineage>
        <taxon>Eukaryota</taxon>
        <taxon>Fungi</taxon>
        <taxon>Dikarya</taxon>
        <taxon>Ascomycota</taxon>
        <taxon>Pezizomycotina</taxon>
        <taxon>Dothideomycetes</taxon>
        <taxon>Pleosporomycetidae</taxon>
        <taxon>Pleosporales</taxon>
        <taxon>Lophiotremataceae</taxon>
        <taxon>Lophiotrema</taxon>
    </lineage>
</organism>
<keyword evidence="1" id="KW-0808">Transferase</keyword>
<comment type="similarity">
    <text evidence="1">Belongs to the RdRP family.</text>
</comment>
<gene>
    <name evidence="4" type="ORF">BDV96DRAFT_133665</name>
</gene>
<dbReference type="EC" id="2.7.7.48" evidence="1"/>
<dbReference type="OrthoDB" id="6513042at2759"/>
<evidence type="ECO:0000313" key="5">
    <source>
        <dbReference type="Proteomes" id="UP000799770"/>
    </source>
</evidence>
<feature type="region of interest" description="Disordered" evidence="2">
    <location>
        <begin position="1"/>
        <end position="22"/>
    </location>
</feature>
<dbReference type="GO" id="GO:0003968">
    <property type="term" value="F:RNA-directed RNA polymerase activity"/>
    <property type="evidence" value="ECO:0007669"/>
    <property type="project" value="UniProtKB-KW"/>
</dbReference>
<accession>A0A6A5ZUM1</accession>
<evidence type="ECO:0000313" key="4">
    <source>
        <dbReference type="EMBL" id="KAF2121911.1"/>
    </source>
</evidence>
<reference evidence="4" key="1">
    <citation type="journal article" date="2020" name="Stud. Mycol.">
        <title>101 Dothideomycetes genomes: a test case for predicting lifestyles and emergence of pathogens.</title>
        <authorList>
            <person name="Haridas S."/>
            <person name="Albert R."/>
            <person name="Binder M."/>
            <person name="Bloem J."/>
            <person name="Labutti K."/>
            <person name="Salamov A."/>
            <person name="Andreopoulos B."/>
            <person name="Baker S."/>
            <person name="Barry K."/>
            <person name="Bills G."/>
            <person name="Bluhm B."/>
            <person name="Cannon C."/>
            <person name="Castanera R."/>
            <person name="Culley D."/>
            <person name="Daum C."/>
            <person name="Ezra D."/>
            <person name="Gonzalez J."/>
            <person name="Henrissat B."/>
            <person name="Kuo A."/>
            <person name="Liang C."/>
            <person name="Lipzen A."/>
            <person name="Lutzoni F."/>
            <person name="Magnuson J."/>
            <person name="Mondo S."/>
            <person name="Nolan M."/>
            <person name="Ohm R."/>
            <person name="Pangilinan J."/>
            <person name="Park H.-J."/>
            <person name="Ramirez L."/>
            <person name="Alfaro M."/>
            <person name="Sun H."/>
            <person name="Tritt A."/>
            <person name="Yoshinaga Y."/>
            <person name="Zwiers L.-H."/>
            <person name="Turgeon B."/>
            <person name="Goodwin S."/>
            <person name="Spatafora J."/>
            <person name="Crous P."/>
            <person name="Grigoriev I."/>
        </authorList>
    </citation>
    <scope>NUCLEOTIDE SEQUENCE</scope>
    <source>
        <strain evidence="4">CBS 627.86</strain>
    </source>
</reference>
<dbReference type="AlphaFoldDB" id="A0A6A5ZUM1"/>
<dbReference type="InterPro" id="IPR057596">
    <property type="entry name" value="RDRP_core"/>
</dbReference>
<evidence type="ECO:0000259" key="3">
    <source>
        <dbReference type="Pfam" id="PF05183"/>
    </source>
</evidence>
<keyword evidence="5" id="KW-1185">Reference proteome</keyword>
<dbReference type="Proteomes" id="UP000799770">
    <property type="component" value="Unassembled WGS sequence"/>
</dbReference>
<evidence type="ECO:0000256" key="1">
    <source>
        <dbReference type="RuleBase" id="RU363098"/>
    </source>
</evidence>
<feature type="domain" description="RDRP core" evidence="3">
    <location>
        <begin position="91"/>
        <end position="134"/>
    </location>
</feature>
<name>A0A6A5ZUM1_9PLEO</name>
<feature type="compositionally biased region" description="Polar residues" evidence="2">
    <location>
        <begin position="1"/>
        <end position="19"/>
    </location>
</feature>
<dbReference type="EMBL" id="ML977311">
    <property type="protein sequence ID" value="KAF2121911.1"/>
    <property type="molecule type" value="Genomic_DNA"/>
</dbReference>
<evidence type="ECO:0000256" key="2">
    <source>
        <dbReference type="SAM" id="MobiDB-lite"/>
    </source>
</evidence>
<keyword evidence="1" id="KW-0696">RNA-directed RNA polymerase</keyword>
<comment type="catalytic activity">
    <reaction evidence="1">
        <text>RNA(n) + a ribonucleoside 5'-triphosphate = RNA(n+1) + diphosphate</text>
        <dbReference type="Rhea" id="RHEA:21248"/>
        <dbReference type="Rhea" id="RHEA-COMP:14527"/>
        <dbReference type="Rhea" id="RHEA-COMP:17342"/>
        <dbReference type="ChEBI" id="CHEBI:33019"/>
        <dbReference type="ChEBI" id="CHEBI:61557"/>
        <dbReference type="ChEBI" id="CHEBI:140395"/>
        <dbReference type="EC" id="2.7.7.48"/>
    </reaction>
</comment>
<proteinExistence type="inferred from homology"/>
<sequence>MASTLLQPLNASAGGNTSAKARPTTIANAIRRLRNQIPTPAPHSRPLMEQDILRIFQANLKADDEARGTRVYSRNQHGKAHCLMSIYKAIVTPTGLLLRGPDLQVSNRVLRKYSGRDDSFLRVLFADEDGHRVSYRDLSATSMKRPCTIP</sequence>